<feature type="chain" id="PRO_5043731698" evidence="3">
    <location>
        <begin position="18"/>
        <end position="169"/>
    </location>
</feature>
<keyword evidence="5" id="KW-1185">Reference proteome</keyword>
<sequence>MAFRFVLICVTLAYANAGLLGAPAISAFAAAPTIAYGAPTYQVAPTLAYSAAPAISTYAAAPAISYSTPALTSQSSNIYRSFGNLGQVSTYSKTIDTPFSSVRKSDVRVSNPGLQIAVSPAYAAHAYAAPALHYSSPAIAHAAPLGVAYSAAPAVTHISYKSGYTNYAW</sequence>
<evidence type="ECO:0000313" key="4">
    <source>
        <dbReference type="EMBL" id="KAJ8930074.1"/>
    </source>
</evidence>
<keyword evidence="2" id="KW-0677">Repeat</keyword>
<evidence type="ECO:0000313" key="5">
    <source>
        <dbReference type="Proteomes" id="UP001162156"/>
    </source>
</evidence>
<name>A0AAV8WU02_9CUCU</name>
<dbReference type="EMBL" id="JANEYF010004793">
    <property type="protein sequence ID" value="KAJ8930074.1"/>
    <property type="molecule type" value="Genomic_DNA"/>
</dbReference>
<dbReference type="GO" id="GO:0042302">
    <property type="term" value="F:structural constituent of cuticle"/>
    <property type="evidence" value="ECO:0007669"/>
    <property type="project" value="UniProtKB-KW"/>
</dbReference>
<protein>
    <submittedName>
        <fullName evidence="4">Uncharacterized protein</fullName>
    </submittedName>
</protein>
<dbReference type="Pfam" id="PF11018">
    <property type="entry name" value="Cuticle_3"/>
    <property type="match status" value="1"/>
</dbReference>
<evidence type="ECO:0000256" key="2">
    <source>
        <dbReference type="ARBA" id="ARBA00022737"/>
    </source>
</evidence>
<keyword evidence="1" id="KW-0193">Cuticle</keyword>
<proteinExistence type="predicted"/>
<accession>A0AAV8WU02</accession>
<feature type="signal peptide" evidence="3">
    <location>
        <begin position="1"/>
        <end position="17"/>
    </location>
</feature>
<keyword evidence="3" id="KW-0732">Signal</keyword>
<dbReference type="AlphaFoldDB" id="A0AAV8WU02"/>
<dbReference type="PANTHER" id="PTHR39068">
    <property type="entry name" value="LARVAL/PUPAL CUTICLE PROTEIN H1C-LIKE PROTEIN-RELATED"/>
    <property type="match status" value="1"/>
</dbReference>
<evidence type="ECO:0000256" key="3">
    <source>
        <dbReference type="SAM" id="SignalP"/>
    </source>
</evidence>
<dbReference type="InterPro" id="IPR022727">
    <property type="entry name" value="Cuticle_C1"/>
</dbReference>
<evidence type="ECO:0000256" key="1">
    <source>
        <dbReference type="ARBA" id="ARBA00022460"/>
    </source>
</evidence>
<organism evidence="4 5">
    <name type="scientific">Rhamnusium bicolor</name>
    <dbReference type="NCBI Taxonomy" id="1586634"/>
    <lineage>
        <taxon>Eukaryota</taxon>
        <taxon>Metazoa</taxon>
        <taxon>Ecdysozoa</taxon>
        <taxon>Arthropoda</taxon>
        <taxon>Hexapoda</taxon>
        <taxon>Insecta</taxon>
        <taxon>Pterygota</taxon>
        <taxon>Neoptera</taxon>
        <taxon>Endopterygota</taxon>
        <taxon>Coleoptera</taxon>
        <taxon>Polyphaga</taxon>
        <taxon>Cucujiformia</taxon>
        <taxon>Chrysomeloidea</taxon>
        <taxon>Cerambycidae</taxon>
        <taxon>Lepturinae</taxon>
        <taxon>Rhagiini</taxon>
        <taxon>Rhamnusium</taxon>
    </lineage>
</organism>
<reference evidence="4" key="1">
    <citation type="journal article" date="2023" name="Insect Mol. Biol.">
        <title>Genome sequencing provides insights into the evolution of gene families encoding plant cell wall-degrading enzymes in longhorned beetles.</title>
        <authorList>
            <person name="Shin N.R."/>
            <person name="Okamura Y."/>
            <person name="Kirsch R."/>
            <person name="Pauchet Y."/>
        </authorList>
    </citation>
    <scope>NUCLEOTIDE SEQUENCE</scope>
    <source>
        <strain evidence="4">RBIC_L_NR</strain>
    </source>
</reference>
<dbReference type="PANTHER" id="PTHR39068:SF5">
    <property type="entry name" value="PUPAL CUTICLE PROTEIN C1B-LIKE PROTEIN"/>
    <property type="match status" value="1"/>
</dbReference>
<comment type="caution">
    <text evidence="4">The sequence shown here is derived from an EMBL/GenBank/DDBJ whole genome shotgun (WGS) entry which is preliminary data.</text>
</comment>
<gene>
    <name evidence="4" type="ORF">NQ314_017181</name>
</gene>
<dbReference type="Proteomes" id="UP001162156">
    <property type="component" value="Unassembled WGS sequence"/>
</dbReference>